<dbReference type="InterPro" id="IPR044861">
    <property type="entry name" value="IPNS-like_FE2OG_OXY"/>
</dbReference>
<dbReference type="Pfam" id="PF14226">
    <property type="entry name" value="DIOX_N"/>
    <property type="match status" value="1"/>
</dbReference>
<evidence type="ECO:0000313" key="6">
    <source>
        <dbReference type="EMBL" id="KAG2222004.1"/>
    </source>
</evidence>
<dbReference type="Proteomes" id="UP000646827">
    <property type="component" value="Unassembled WGS sequence"/>
</dbReference>
<dbReference type="Gene3D" id="2.60.120.330">
    <property type="entry name" value="B-lactam Antibiotic, Isopenicillin N Synthase, Chain"/>
    <property type="match status" value="1"/>
</dbReference>
<evidence type="ECO:0000256" key="2">
    <source>
        <dbReference type="ARBA" id="ARBA00022723"/>
    </source>
</evidence>
<keyword evidence="4" id="KW-0560">Oxidoreductase</keyword>
<dbReference type="InterPro" id="IPR026992">
    <property type="entry name" value="DIOX_N"/>
</dbReference>
<evidence type="ECO:0000313" key="7">
    <source>
        <dbReference type="Proteomes" id="UP000646827"/>
    </source>
</evidence>
<proteinExistence type="inferred from homology"/>
<keyword evidence="3 4" id="KW-0408">Iron</keyword>
<name>A0A8H7S3F3_9FUNG</name>
<dbReference type="GO" id="GO:0016491">
    <property type="term" value="F:oxidoreductase activity"/>
    <property type="evidence" value="ECO:0007669"/>
    <property type="project" value="UniProtKB-KW"/>
</dbReference>
<dbReference type="InterPro" id="IPR050295">
    <property type="entry name" value="Plant_2OG-oxidoreductases"/>
</dbReference>
<dbReference type="SUPFAM" id="SSF51197">
    <property type="entry name" value="Clavaminate synthase-like"/>
    <property type="match status" value="1"/>
</dbReference>
<organism evidence="6 7">
    <name type="scientific">Circinella minor</name>
    <dbReference type="NCBI Taxonomy" id="1195481"/>
    <lineage>
        <taxon>Eukaryota</taxon>
        <taxon>Fungi</taxon>
        <taxon>Fungi incertae sedis</taxon>
        <taxon>Mucoromycota</taxon>
        <taxon>Mucoromycotina</taxon>
        <taxon>Mucoromycetes</taxon>
        <taxon>Mucorales</taxon>
        <taxon>Lichtheimiaceae</taxon>
        <taxon>Circinella</taxon>
    </lineage>
</organism>
<evidence type="ECO:0000259" key="5">
    <source>
        <dbReference type="PROSITE" id="PS51471"/>
    </source>
</evidence>
<comment type="caution">
    <text evidence="6">The sequence shown here is derived from an EMBL/GenBank/DDBJ whole genome shotgun (WGS) entry which is preliminary data.</text>
</comment>
<reference evidence="6 7" key="1">
    <citation type="submission" date="2020-12" db="EMBL/GenBank/DDBJ databases">
        <title>Metabolic potential, ecology and presence of endohyphal bacteria is reflected in genomic diversity of Mucoromycotina.</title>
        <authorList>
            <person name="Muszewska A."/>
            <person name="Okrasinska A."/>
            <person name="Steczkiewicz K."/>
            <person name="Drgas O."/>
            <person name="Orlowska M."/>
            <person name="Perlinska-Lenart U."/>
            <person name="Aleksandrzak-Piekarczyk T."/>
            <person name="Szatraj K."/>
            <person name="Zielenkiewicz U."/>
            <person name="Pilsyk S."/>
            <person name="Malc E."/>
            <person name="Mieczkowski P."/>
            <person name="Kruszewska J.S."/>
            <person name="Biernat P."/>
            <person name="Pawlowska J."/>
        </authorList>
    </citation>
    <scope>NUCLEOTIDE SEQUENCE [LARGE SCALE GENOMIC DNA]</scope>
    <source>
        <strain evidence="6 7">CBS 142.35</strain>
    </source>
</reference>
<dbReference type="EMBL" id="JAEPRB010000094">
    <property type="protein sequence ID" value="KAG2222004.1"/>
    <property type="molecule type" value="Genomic_DNA"/>
</dbReference>
<dbReference type="AlphaFoldDB" id="A0A8H7S3F3"/>
<feature type="domain" description="Fe2OG dioxygenase" evidence="5">
    <location>
        <begin position="179"/>
        <end position="285"/>
    </location>
</feature>
<dbReference type="InterPro" id="IPR027443">
    <property type="entry name" value="IPNS-like_sf"/>
</dbReference>
<protein>
    <recommendedName>
        <fullName evidence="5">Fe2OG dioxygenase domain-containing protein</fullName>
    </recommendedName>
</protein>
<keyword evidence="7" id="KW-1185">Reference proteome</keyword>
<evidence type="ECO:0000256" key="1">
    <source>
        <dbReference type="ARBA" id="ARBA00008056"/>
    </source>
</evidence>
<evidence type="ECO:0000256" key="3">
    <source>
        <dbReference type="ARBA" id="ARBA00023004"/>
    </source>
</evidence>
<dbReference type="InterPro" id="IPR005123">
    <property type="entry name" value="Oxoglu/Fe-dep_dioxygenase_dom"/>
</dbReference>
<dbReference type="PANTHER" id="PTHR47991">
    <property type="entry name" value="OXOGLUTARATE/IRON-DEPENDENT DIOXYGENASE"/>
    <property type="match status" value="1"/>
</dbReference>
<gene>
    <name evidence="6" type="ORF">INT45_006704</name>
</gene>
<sequence>MTVTIPILDLSKFQPDNPEAAASTQKFLDELYTAMHEVGFFYVRNHGVRSEILQGGFEISKAFFNLPLEEKLKIEKIHSPHFRGYTQLYQEITDYKEDNREQVDIGREFPAEPITDDRPLYSSMRGPNLWPENLPEFKKHILELMQAMTDVGITILRAMAKSLRVVDEAAFMEMFNDDYCARMKLTRYPGMKNAVDKPLDHGLGVGPHKDYGFLALLLQDSIGGLQVQSHDGQWIDATPIPGTFVVNIGETLERLTNKTFIATTHRVLNNPDDRDRFSIPVFLAPSLDTHVPQALTPATPDKQETDKNFKAVISDVKENQLLQDEIYGVNELNGFFRSHPRIRDRWYQYDEKSKLWSRRETPLVST</sequence>
<comment type="similarity">
    <text evidence="1 4">Belongs to the iron/ascorbate-dependent oxidoreductase family.</text>
</comment>
<dbReference type="PROSITE" id="PS51471">
    <property type="entry name" value="FE2OG_OXY"/>
    <property type="match status" value="1"/>
</dbReference>
<dbReference type="GO" id="GO:0046872">
    <property type="term" value="F:metal ion binding"/>
    <property type="evidence" value="ECO:0007669"/>
    <property type="project" value="UniProtKB-KW"/>
</dbReference>
<keyword evidence="2 4" id="KW-0479">Metal-binding</keyword>
<dbReference type="Pfam" id="PF03171">
    <property type="entry name" value="2OG-FeII_Oxy"/>
    <property type="match status" value="1"/>
</dbReference>
<accession>A0A8H7S3F3</accession>
<evidence type="ECO:0000256" key="4">
    <source>
        <dbReference type="RuleBase" id="RU003682"/>
    </source>
</evidence>
<dbReference type="OrthoDB" id="288590at2759"/>